<keyword evidence="2" id="KW-1185">Reference proteome</keyword>
<sequence>MSDADEAETSGADEEVQFTLKAVINRHKTKVLFAEIDSQFADALLSFLTMPLGKMVKLLNDHYRDEAPPIGSLTSLYSGLSNLDSRHFWTEGCKIMLLNPRSSLEYKCSRLKLDINDTRLEKYFCCEDPRCSRPRYSNISMHRDVGVCACGRSLNREIGVRNSCELADGDRDDGVFVVANESFLISDDLRLVPNVAGSVMGTLKNLGITDMDGAELRNVVFGFDEVIDLLKGSLLSRTPLSDMIILNRRKFYIARPKPERGIHEREFEGSSSIKKTILKVTVQKSTNKLLFAQSNNDFVDFLCSLLTFPLGGVEYHLCNNTPFKGIDNLYTSLADFIGDEYLANADIRKSLMKPSLPHGYMSENKILPLVGNTDPRLFYHKGLGMDEEWLSYSSRDSKCARAIKYRNNGGYYINGRKMYMVSDDLTVTPLCMISIFSILKDMKITLSDVKEVEVPIGVDEGLSILKASLTSTTALTDGLMLNPVLNKKPKQEPRGYFMHY</sequence>
<protein>
    <recommendedName>
        <fullName evidence="3">DUF674 family protein</fullName>
    </recommendedName>
</protein>
<dbReference type="PhylomeDB" id="A0A022QBY9"/>
<reference evidence="1 2" key="1">
    <citation type="journal article" date="2013" name="Proc. Natl. Acad. Sci. U.S.A.">
        <title>Fine-scale variation in meiotic recombination in Mimulus inferred from population shotgun sequencing.</title>
        <authorList>
            <person name="Hellsten U."/>
            <person name="Wright K.M."/>
            <person name="Jenkins J."/>
            <person name="Shu S."/>
            <person name="Yuan Y."/>
            <person name="Wessler S.R."/>
            <person name="Schmutz J."/>
            <person name="Willis J.H."/>
            <person name="Rokhsar D.S."/>
        </authorList>
    </citation>
    <scope>NUCLEOTIDE SEQUENCE [LARGE SCALE GENOMIC DNA]</scope>
    <source>
        <strain evidence="2">cv. DUN x IM62</strain>
    </source>
</reference>
<gene>
    <name evidence="1" type="ORF">MIMGU_mgv1a005026mg</name>
</gene>
<dbReference type="KEGG" id="egt:105972096"/>
<proteinExistence type="predicted"/>
<dbReference type="Proteomes" id="UP000030748">
    <property type="component" value="Unassembled WGS sequence"/>
</dbReference>
<organism evidence="1 2">
    <name type="scientific">Erythranthe guttata</name>
    <name type="common">Yellow monkey flower</name>
    <name type="synonym">Mimulus guttatus</name>
    <dbReference type="NCBI Taxonomy" id="4155"/>
    <lineage>
        <taxon>Eukaryota</taxon>
        <taxon>Viridiplantae</taxon>
        <taxon>Streptophyta</taxon>
        <taxon>Embryophyta</taxon>
        <taxon>Tracheophyta</taxon>
        <taxon>Spermatophyta</taxon>
        <taxon>Magnoliopsida</taxon>
        <taxon>eudicotyledons</taxon>
        <taxon>Gunneridae</taxon>
        <taxon>Pentapetalae</taxon>
        <taxon>asterids</taxon>
        <taxon>lamiids</taxon>
        <taxon>Lamiales</taxon>
        <taxon>Phrymaceae</taxon>
        <taxon>Erythranthe</taxon>
    </lineage>
</organism>
<dbReference type="OrthoDB" id="1099638at2759"/>
<name>A0A022QBY9_ERYGU</name>
<evidence type="ECO:0000313" key="1">
    <source>
        <dbReference type="EMBL" id="EYU24783.1"/>
    </source>
</evidence>
<dbReference type="Pfam" id="PF05056">
    <property type="entry name" value="DUF674"/>
    <property type="match status" value="1"/>
</dbReference>
<evidence type="ECO:0000313" key="2">
    <source>
        <dbReference type="Proteomes" id="UP000030748"/>
    </source>
</evidence>
<dbReference type="AlphaFoldDB" id="A0A022QBY9"/>
<dbReference type="PANTHER" id="PTHR33103:SF27">
    <property type="entry name" value="OS04G0594700 PROTEIN"/>
    <property type="match status" value="1"/>
</dbReference>
<dbReference type="PANTHER" id="PTHR33103">
    <property type="entry name" value="OS01G0153900 PROTEIN"/>
    <property type="match status" value="1"/>
</dbReference>
<dbReference type="OMA" id="FANHYLC"/>
<dbReference type="InterPro" id="IPR007750">
    <property type="entry name" value="DUF674"/>
</dbReference>
<dbReference type="EMBL" id="KI632106">
    <property type="protein sequence ID" value="EYU24783.1"/>
    <property type="molecule type" value="Genomic_DNA"/>
</dbReference>
<evidence type="ECO:0008006" key="3">
    <source>
        <dbReference type="Google" id="ProtNLM"/>
    </source>
</evidence>
<dbReference type="eggNOG" id="ENOG502RI50">
    <property type="taxonomic scope" value="Eukaryota"/>
</dbReference>
<accession>A0A022QBY9</accession>